<name>A0A5B7DSW3_PORTR</name>
<proteinExistence type="predicted"/>
<evidence type="ECO:0000313" key="1">
    <source>
        <dbReference type="EMBL" id="MPC24026.1"/>
    </source>
</evidence>
<sequence>MLFHAADCDLLIDLVSQGKVLLNKSTDGHIVALTKERIATSFNCACYGKRTVHQQST</sequence>
<organism evidence="1 2">
    <name type="scientific">Portunus trituberculatus</name>
    <name type="common">Swimming crab</name>
    <name type="synonym">Neptunus trituberculatus</name>
    <dbReference type="NCBI Taxonomy" id="210409"/>
    <lineage>
        <taxon>Eukaryota</taxon>
        <taxon>Metazoa</taxon>
        <taxon>Ecdysozoa</taxon>
        <taxon>Arthropoda</taxon>
        <taxon>Crustacea</taxon>
        <taxon>Multicrustacea</taxon>
        <taxon>Malacostraca</taxon>
        <taxon>Eumalacostraca</taxon>
        <taxon>Eucarida</taxon>
        <taxon>Decapoda</taxon>
        <taxon>Pleocyemata</taxon>
        <taxon>Brachyura</taxon>
        <taxon>Eubrachyura</taxon>
        <taxon>Portunoidea</taxon>
        <taxon>Portunidae</taxon>
        <taxon>Portuninae</taxon>
        <taxon>Portunus</taxon>
    </lineage>
</organism>
<dbReference type="AlphaFoldDB" id="A0A5B7DSW3"/>
<protein>
    <submittedName>
        <fullName evidence="1">Uncharacterized protein</fullName>
    </submittedName>
</protein>
<reference evidence="1 2" key="1">
    <citation type="submission" date="2019-05" db="EMBL/GenBank/DDBJ databases">
        <title>Another draft genome of Portunus trituberculatus and its Hox gene families provides insights of decapod evolution.</title>
        <authorList>
            <person name="Jeong J.-H."/>
            <person name="Song I."/>
            <person name="Kim S."/>
            <person name="Choi T."/>
            <person name="Kim D."/>
            <person name="Ryu S."/>
            <person name="Kim W."/>
        </authorList>
    </citation>
    <scope>NUCLEOTIDE SEQUENCE [LARGE SCALE GENOMIC DNA]</scope>
    <source>
        <tissue evidence="1">Muscle</tissue>
    </source>
</reference>
<dbReference type="Proteomes" id="UP000324222">
    <property type="component" value="Unassembled WGS sequence"/>
</dbReference>
<keyword evidence="2" id="KW-1185">Reference proteome</keyword>
<accession>A0A5B7DSW3</accession>
<evidence type="ECO:0000313" key="2">
    <source>
        <dbReference type="Proteomes" id="UP000324222"/>
    </source>
</evidence>
<gene>
    <name evidence="1" type="ORF">E2C01_017095</name>
</gene>
<comment type="caution">
    <text evidence="1">The sequence shown here is derived from an EMBL/GenBank/DDBJ whole genome shotgun (WGS) entry which is preliminary data.</text>
</comment>
<dbReference type="EMBL" id="VSRR010001280">
    <property type="protein sequence ID" value="MPC24026.1"/>
    <property type="molecule type" value="Genomic_DNA"/>
</dbReference>